<dbReference type="InterPro" id="IPR036318">
    <property type="entry name" value="FAD-bd_PCMH-like_sf"/>
</dbReference>
<dbReference type="HOGENOM" id="CLU_035304_1_1_0"/>
<evidence type="ECO:0000256" key="6">
    <source>
        <dbReference type="ARBA" id="ARBA00015188"/>
    </source>
</evidence>
<dbReference type="InterPro" id="IPR016166">
    <property type="entry name" value="FAD-bd_PCMH"/>
</dbReference>
<dbReference type="PATRIC" id="fig|59374.8.peg.679"/>
<dbReference type="PROSITE" id="PS51387">
    <property type="entry name" value="FAD_PCMH"/>
    <property type="match status" value="1"/>
</dbReference>
<dbReference type="STRING" id="59374.FSU_0705"/>
<dbReference type="AlphaFoldDB" id="D9S7U7"/>
<dbReference type="GO" id="GO:0008762">
    <property type="term" value="F:UDP-N-acetylmuramate dehydrogenase activity"/>
    <property type="evidence" value="ECO:0007669"/>
    <property type="project" value="UniProtKB-UniRule"/>
</dbReference>
<feature type="active site" description="Proton donor" evidence="19">
    <location>
        <position position="239"/>
    </location>
</feature>
<evidence type="ECO:0000256" key="2">
    <source>
        <dbReference type="ARBA" id="ARBA00003921"/>
    </source>
</evidence>
<keyword evidence="7 19" id="KW-0963">Cytoplasm</keyword>
<keyword evidence="10 19" id="KW-0274">FAD</keyword>
<keyword evidence="14 19" id="KW-0560">Oxidoreductase</keyword>
<keyword evidence="12 19" id="KW-0133">Cell shape</keyword>
<reference evidence="22" key="1">
    <citation type="submission" date="2010-08" db="EMBL/GenBank/DDBJ databases">
        <title>Complete sequence of Fibrobacter succinogenes subsp. succinogenes S85.</title>
        <authorList>
            <person name="Durkin A.S."/>
            <person name="Nelson K.E."/>
            <person name="Morrison M."/>
            <person name="Forsberg C.W."/>
            <person name="Wilson D.B."/>
            <person name="Russell J.B."/>
            <person name="Cann I.K.O."/>
            <person name="Mackie R.I."/>
            <person name="White B.A."/>
        </authorList>
    </citation>
    <scope>NUCLEOTIDE SEQUENCE [LARGE SCALE GENOMIC DNA]</scope>
    <source>
        <strain evidence="22">ATCC 19169 / S85</strain>
    </source>
</reference>
<evidence type="ECO:0000256" key="17">
    <source>
        <dbReference type="ARBA" id="ARBA00031026"/>
    </source>
</evidence>
<dbReference type="InterPro" id="IPR036635">
    <property type="entry name" value="MurB_C_sf"/>
</dbReference>
<dbReference type="Proteomes" id="UP000000517">
    <property type="component" value="Chromosome"/>
</dbReference>
<dbReference type="Gene3D" id="3.90.78.10">
    <property type="entry name" value="UDP-N-acetylenolpyruvoylglucosamine reductase, C-terminal domain"/>
    <property type="match status" value="1"/>
</dbReference>
<feature type="active site" evidence="19">
    <location>
        <position position="317"/>
    </location>
</feature>
<evidence type="ECO:0000256" key="12">
    <source>
        <dbReference type="ARBA" id="ARBA00022960"/>
    </source>
</evidence>
<dbReference type="SUPFAM" id="SSF56194">
    <property type="entry name" value="Uridine diphospho-N-Acetylenolpyruvylglucosamine reductase, MurB, C-terminal domain"/>
    <property type="match status" value="1"/>
</dbReference>
<evidence type="ECO:0000256" key="5">
    <source>
        <dbReference type="ARBA" id="ARBA00012518"/>
    </source>
</evidence>
<evidence type="ECO:0000256" key="7">
    <source>
        <dbReference type="ARBA" id="ARBA00022490"/>
    </source>
</evidence>
<evidence type="ECO:0000256" key="4">
    <source>
        <dbReference type="ARBA" id="ARBA00004752"/>
    </source>
</evidence>
<comment type="subcellular location">
    <subcellularLocation>
        <location evidence="3 19">Cytoplasm</location>
    </subcellularLocation>
</comment>
<keyword evidence="9 19" id="KW-0285">Flavoprotein</keyword>
<evidence type="ECO:0000256" key="18">
    <source>
        <dbReference type="ARBA" id="ARBA00048914"/>
    </source>
</evidence>
<dbReference type="UniPathway" id="UPA00219"/>
<evidence type="ECO:0000256" key="19">
    <source>
        <dbReference type="HAMAP-Rule" id="MF_00037"/>
    </source>
</evidence>
<proteinExistence type="inferred from homology"/>
<evidence type="ECO:0000256" key="13">
    <source>
        <dbReference type="ARBA" id="ARBA00022984"/>
    </source>
</evidence>
<evidence type="ECO:0000313" key="22">
    <source>
        <dbReference type="Proteomes" id="UP000000517"/>
    </source>
</evidence>
<dbReference type="NCBIfam" id="TIGR00179">
    <property type="entry name" value="murB"/>
    <property type="match status" value="1"/>
</dbReference>
<evidence type="ECO:0000313" key="21">
    <source>
        <dbReference type="EMBL" id="ADL26843.1"/>
    </source>
</evidence>
<dbReference type="GO" id="GO:0005829">
    <property type="term" value="C:cytosol"/>
    <property type="evidence" value="ECO:0007669"/>
    <property type="project" value="TreeGrafter"/>
</dbReference>
<feature type="domain" description="FAD-binding PCMH-type" evidence="20">
    <location>
        <begin position="33"/>
        <end position="205"/>
    </location>
</feature>
<dbReference type="EC" id="1.3.1.98" evidence="5 19"/>
<comment type="catalytic activity">
    <reaction evidence="18 19">
        <text>UDP-N-acetyl-alpha-D-muramate + NADP(+) = UDP-N-acetyl-3-O-(1-carboxyvinyl)-alpha-D-glucosamine + NADPH + H(+)</text>
        <dbReference type="Rhea" id="RHEA:12248"/>
        <dbReference type="ChEBI" id="CHEBI:15378"/>
        <dbReference type="ChEBI" id="CHEBI:57783"/>
        <dbReference type="ChEBI" id="CHEBI:58349"/>
        <dbReference type="ChEBI" id="CHEBI:68483"/>
        <dbReference type="ChEBI" id="CHEBI:70757"/>
        <dbReference type="EC" id="1.3.1.98"/>
    </reaction>
</comment>
<evidence type="ECO:0000259" key="20">
    <source>
        <dbReference type="PROSITE" id="PS51387"/>
    </source>
</evidence>
<dbReference type="InterPro" id="IPR003170">
    <property type="entry name" value="MurB"/>
</dbReference>
<comment type="pathway">
    <text evidence="4 19">Cell wall biogenesis; peptidoglycan biosynthesis.</text>
</comment>
<dbReference type="PANTHER" id="PTHR21071:SF4">
    <property type="entry name" value="UDP-N-ACETYLENOLPYRUVOYLGLUCOSAMINE REDUCTASE"/>
    <property type="match status" value="1"/>
</dbReference>
<gene>
    <name evidence="19 21" type="primary">murB</name>
    <name evidence="21" type="ordered locus">FSU_0705</name>
</gene>
<evidence type="ECO:0000256" key="14">
    <source>
        <dbReference type="ARBA" id="ARBA00023002"/>
    </source>
</evidence>
<protein>
    <recommendedName>
        <fullName evidence="6 19">UDP-N-acetylenolpyruvoylglucosamine reductase</fullName>
        <ecNumber evidence="5 19">1.3.1.98</ecNumber>
    </recommendedName>
    <alternativeName>
        <fullName evidence="17 19">UDP-N-acetylmuramate dehydrogenase</fullName>
    </alternativeName>
</protein>
<keyword evidence="13 19" id="KW-0573">Peptidoglycan synthesis</keyword>
<dbReference type="Pfam" id="PF02873">
    <property type="entry name" value="MurB_C"/>
    <property type="match status" value="1"/>
</dbReference>
<keyword evidence="11 19" id="KW-0521">NADP</keyword>
<dbReference type="GO" id="GO:0071555">
    <property type="term" value="P:cell wall organization"/>
    <property type="evidence" value="ECO:0007669"/>
    <property type="project" value="UniProtKB-KW"/>
</dbReference>
<dbReference type="EMBL" id="CP002158">
    <property type="protein sequence ID" value="ADL26843.1"/>
    <property type="molecule type" value="Genomic_DNA"/>
</dbReference>
<dbReference type="InterPro" id="IPR006094">
    <property type="entry name" value="Oxid_FAD_bind_N"/>
</dbReference>
<evidence type="ECO:0000256" key="15">
    <source>
        <dbReference type="ARBA" id="ARBA00023306"/>
    </source>
</evidence>
<dbReference type="InterPro" id="IPR016167">
    <property type="entry name" value="FAD-bd_PCMH_sub1"/>
</dbReference>
<evidence type="ECO:0000256" key="16">
    <source>
        <dbReference type="ARBA" id="ARBA00023316"/>
    </source>
</evidence>
<sequence>MFEFLFCHCTKNIYIFVMIIQENIPMSEHTSFKVGGSARYFIKAESVSDIKEAIAFANEHALPNYILGKGTNLLVSDSGYNGVIIQLGKFFSEITDLGNGKICAKGATPLARLARYTINEGLAGIHKLAGIPGSLGGAIYMNAGAYGQDVSQTCIEVESIDAAGNLHTRTATDCVFSYRHSIFQELATSENAETILSATFQLTPATELGKTAKDLESEMQECMTKRRNSQPLSMPNAGSTFKRLDAGAAETPTQIAPGYYIEQAGLKGYRIGGAEVSRVHANFIVNAGGATAADIKALSEYVQKVVAEKFGINLHREVILLGEF</sequence>
<dbReference type="HAMAP" id="MF_00037">
    <property type="entry name" value="MurB"/>
    <property type="match status" value="1"/>
</dbReference>
<comment type="function">
    <text evidence="2 19">Cell wall formation.</text>
</comment>
<evidence type="ECO:0000256" key="11">
    <source>
        <dbReference type="ARBA" id="ARBA00022857"/>
    </source>
</evidence>
<keyword evidence="8 19" id="KW-0132">Cell division</keyword>
<dbReference type="SUPFAM" id="SSF56176">
    <property type="entry name" value="FAD-binding/transporter-associated domain-like"/>
    <property type="match status" value="1"/>
</dbReference>
<keyword evidence="16 19" id="KW-0961">Cell wall biogenesis/degradation</keyword>
<dbReference type="Pfam" id="PF01565">
    <property type="entry name" value="FAD_binding_4"/>
    <property type="match status" value="1"/>
</dbReference>
<name>D9S7U7_FIBSS</name>
<comment type="similarity">
    <text evidence="19">Belongs to the MurB family.</text>
</comment>
<dbReference type="InterPro" id="IPR016169">
    <property type="entry name" value="FAD-bd_PCMH_sub2"/>
</dbReference>
<evidence type="ECO:0000256" key="9">
    <source>
        <dbReference type="ARBA" id="ARBA00022630"/>
    </source>
</evidence>
<dbReference type="KEGG" id="fsc:FSU_0705"/>
<dbReference type="Gene3D" id="3.30.465.10">
    <property type="match status" value="1"/>
</dbReference>
<evidence type="ECO:0000256" key="10">
    <source>
        <dbReference type="ARBA" id="ARBA00022827"/>
    </source>
</evidence>
<dbReference type="eggNOG" id="COG0812">
    <property type="taxonomic scope" value="Bacteria"/>
</dbReference>
<dbReference type="InterPro" id="IPR011601">
    <property type="entry name" value="MurB_C"/>
</dbReference>
<dbReference type="GO" id="GO:0009252">
    <property type="term" value="P:peptidoglycan biosynthetic process"/>
    <property type="evidence" value="ECO:0007669"/>
    <property type="project" value="UniProtKB-UniRule"/>
</dbReference>
<dbReference type="GO" id="GO:0071949">
    <property type="term" value="F:FAD binding"/>
    <property type="evidence" value="ECO:0007669"/>
    <property type="project" value="InterPro"/>
</dbReference>
<organism evidence="21 22">
    <name type="scientific">Fibrobacter succinogenes (strain ATCC 19169 / S85)</name>
    <dbReference type="NCBI Taxonomy" id="59374"/>
    <lineage>
        <taxon>Bacteria</taxon>
        <taxon>Pseudomonadati</taxon>
        <taxon>Fibrobacterota</taxon>
        <taxon>Fibrobacteria</taxon>
        <taxon>Fibrobacterales</taxon>
        <taxon>Fibrobacteraceae</taxon>
        <taxon>Fibrobacter</taxon>
    </lineage>
</organism>
<accession>D9S7U7</accession>
<dbReference type="GO" id="GO:0051301">
    <property type="term" value="P:cell division"/>
    <property type="evidence" value="ECO:0007669"/>
    <property type="project" value="UniProtKB-KW"/>
</dbReference>
<keyword evidence="15 19" id="KW-0131">Cell cycle</keyword>
<dbReference type="GO" id="GO:0008360">
    <property type="term" value="P:regulation of cell shape"/>
    <property type="evidence" value="ECO:0007669"/>
    <property type="project" value="UniProtKB-KW"/>
</dbReference>
<dbReference type="PANTHER" id="PTHR21071">
    <property type="entry name" value="UDP-N-ACETYLENOLPYRUVOYLGLUCOSAMINE REDUCTASE"/>
    <property type="match status" value="1"/>
</dbReference>
<dbReference type="Gene3D" id="3.30.43.10">
    <property type="entry name" value="Uridine Diphospho-n-acetylenolpyruvylglucosamine Reductase, domain 2"/>
    <property type="match status" value="1"/>
</dbReference>
<dbReference type="NCBIfam" id="NF010480">
    <property type="entry name" value="PRK13905.1"/>
    <property type="match status" value="1"/>
</dbReference>
<evidence type="ECO:0000256" key="3">
    <source>
        <dbReference type="ARBA" id="ARBA00004496"/>
    </source>
</evidence>
<comment type="cofactor">
    <cofactor evidence="1 19">
        <name>FAD</name>
        <dbReference type="ChEBI" id="CHEBI:57692"/>
    </cofactor>
</comment>
<evidence type="ECO:0000256" key="1">
    <source>
        <dbReference type="ARBA" id="ARBA00001974"/>
    </source>
</evidence>
<evidence type="ECO:0000256" key="8">
    <source>
        <dbReference type="ARBA" id="ARBA00022618"/>
    </source>
</evidence>
<feature type="active site" evidence="19">
    <location>
        <position position="179"/>
    </location>
</feature>